<dbReference type="InterPro" id="IPR013325">
    <property type="entry name" value="RNA_pol_sigma_r2"/>
</dbReference>
<dbReference type="Pfam" id="PF04542">
    <property type="entry name" value="Sigma70_r2"/>
    <property type="match status" value="1"/>
</dbReference>
<evidence type="ECO:0000256" key="4">
    <source>
        <dbReference type="ARBA" id="ARBA00023163"/>
    </source>
</evidence>
<evidence type="ECO:0000256" key="2">
    <source>
        <dbReference type="ARBA" id="ARBA00023015"/>
    </source>
</evidence>
<dbReference type="GO" id="GO:0006352">
    <property type="term" value="P:DNA-templated transcription initiation"/>
    <property type="evidence" value="ECO:0007669"/>
    <property type="project" value="InterPro"/>
</dbReference>
<reference evidence="8" key="1">
    <citation type="submission" date="2020-07" db="EMBL/GenBank/DDBJ databases">
        <title>Huge and variable diversity of episymbiotic CPR bacteria and DPANN archaea in groundwater ecosystems.</title>
        <authorList>
            <person name="He C.Y."/>
            <person name="Keren R."/>
            <person name="Whittaker M."/>
            <person name="Farag I.F."/>
            <person name="Doudna J."/>
            <person name="Cate J.H.D."/>
            <person name="Banfield J.F."/>
        </authorList>
    </citation>
    <scope>NUCLEOTIDE SEQUENCE</scope>
    <source>
        <strain evidence="8">NC_groundwater_580_Pr5_B-0.1um_64_19</strain>
    </source>
</reference>
<evidence type="ECO:0000313" key="9">
    <source>
        <dbReference type="Proteomes" id="UP000779809"/>
    </source>
</evidence>
<dbReference type="PANTHER" id="PTHR43133:SF51">
    <property type="entry name" value="RNA POLYMERASE SIGMA FACTOR"/>
    <property type="match status" value="1"/>
</dbReference>
<dbReference type="InterPro" id="IPR039425">
    <property type="entry name" value="RNA_pol_sigma-70-like"/>
</dbReference>
<evidence type="ECO:0000256" key="1">
    <source>
        <dbReference type="ARBA" id="ARBA00010641"/>
    </source>
</evidence>
<feature type="domain" description="RNA polymerase sigma factor 70 region 4 type 2" evidence="7">
    <location>
        <begin position="154"/>
        <end position="205"/>
    </location>
</feature>
<evidence type="ECO:0000259" key="7">
    <source>
        <dbReference type="Pfam" id="PF08281"/>
    </source>
</evidence>
<accession>A0A932AA22</accession>
<dbReference type="Pfam" id="PF08281">
    <property type="entry name" value="Sigma70_r4_2"/>
    <property type="match status" value="1"/>
</dbReference>
<name>A0A932AA22_9BACT</name>
<dbReference type="AlphaFoldDB" id="A0A932AA22"/>
<dbReference type="Gene3D" id="1.10.1740.10">
    <property type="match status" value="1"/>
</dbReference>
<keyword evidence="3" id="KW-0731">Sigma factor</keyword>
<evidence type="ECO:0000256" key="3">
    <source>
        <dbReference type="ARBA" id="ARBA00023082"/>
    </source>
</evidence>
<dbReference type="InterPro" id="IPR013324">
    <property type="entry name" value="RNA_pol_sigma_r3/r4-like"/>
</dbReference>
<evidence type="ECO:0000313" key="8">
    <source>
        <dbReference type="EMBL" id="MBI2679367.1"/>
    </source>
</evidence>
<keyword evidence="2" id="KW-0805">Transcription regulation</keyword>
<dbReference type="SUPFAM" id="SSF88946">
    <property type="entry name" value="Sigma2 domain of RNA polymerase sigma factors"/>
    <property type="match status" value="1"/>
</dbReference>
<dbReference type="PANTHER" id="PTHR43133">
    <property type="entry name" value="RNA POLYMERASE ECF-TYPE SIGMA FACTO"/>
    <property type="match status" value="1"/>
</dbReference>
<dbReference type="InterPro" id="IPR013249">
    <property type="entry name" value="RNA_pol_sigma70_r4_t2"/>
</dbReference>
<evidence type="ECO:0000259" key="6">
    <source>
        <dbReference type="Pfam" id="PF04542"/>
    </source>
</evidence>
<dbReference type="GO" id="GO:0003677">
    <property type="term" value="F:DNA binding"/>
    <property type="evidence" value="ECO:0007669"/>
    <property type="project" value="InterPro"/>
</dbReference>
<dbReference type="Gene3D" id="1.10.10.10">
    <property type="entry name" value="Winged helix-like DNA-binding domain superfamily/Winged helix DNA-binding domain"/>
    <property type="match status" value="1"/>
</dbReference>
<dbReference type="SUPFAM" id="SSF88659">
    <property type="entry name" value="Sigma3 and sigma4 domains of RNA polymerase sigma factors"/>
    <property type="match status" value="1"/>
</dbReference>
<protein>
    <submittedName>
        <fullName evidence="8">Sigma-70 family RNA polymerase sigma factor</fullName>
    </submittedName>
</protein>
<sequence>MAGAGRVGELVSALAARSEEASVVEELKAGSDDAYAWLIAHYHQPIYSVVHRILADPADAADTTQEVFLKVFRGIKRFDGRSSLKTWMYRIAIHEASNQRRWWFRHKSREDSLEAEEFADANGNSHQSQRMEEALTDPACTPFENMAHEEVRARVEAEIRQVPEPYRTVVVLRDIEQLSYEEIAEVLDTSLGTVKSRLMRGRAALKKRLVKYVREAGPSLGVVSAEVVGPEDAPQERERKKLKRPAGEVEVLP</sequence>
<dbReference type="NCBIfam" id="TIGR02937">
    <property type="entry name" value="sigma70-ECF"/>
    <property type="match status" value="1"/>
</dbReference>
<evidence type="ECO:0000256" key="5">
    <source>
        <dbReference type="SAM" id="MobiDB-lite"/>
    </source>
</evidence>
<dbReference type="CDD" id="cd06171">
    <property type="entry name" value="Sigma70_r4"/>
    <property type="match status" value="1"/>
</dbReference>
<gene>
    <name evidence="8" type="ORF">HYX28_11350</name>
</gene>
<dbReference type="EMBL" id="JACPNR010000014">
    <property type="protein sequence ID" value="MBI2679367.1"/>
    <property type="molecule type" value="Genomic_DNA"/>
</dbReference>
<dbReference type="InterPro" id="IPR014284">
    <property type="entry name" value="RNA_pol_sigma-70_dom"/>
</dbReference>
<dbReference type="Proteomes" id="UP000779809">
    <property type="component" value="Unassembled WGS sequence"/>
</dbReference>
<comment type="caution">
    <text evidence="8">The sequence shown here is derived from an EMBL/GenBank/DDBJ whole genome shotgun (WGS) entry which is preliminary data.</text>
</comment>
<keyword evidence="4" id="KW-0804">Transcription</keyword>
<proteinExistence type="inferred from homology"/>
<feature type="region of interest" description="Disordered" evidence="5">
    <location>
        <begin position="228"/>
        <end position="253"/>
    </location>
</feature>
<comment type="similarity">
    <text evidence="1">Belongs to the sigma-70 factor family. ECF subfamily.</text>
</comment>
<dbReference type="GO" id="GO:0016987">
    <property type="term" value="F:sigma factor activity"/>
    <property type="evidence" value="ECO:0007669"/>
    <property type="project" value="UniProtKB-KW"/>
</dbReference>
<dbReference type="InterPro" id="IPR007627">
    <property type="entry name" value="RNA_pol_sigma70_r2"/>
</dbReference>
<dbReference type="InterPro" id="IPR036388">
    <property type="entry name" value="WH-like_DNA-bd_sf"/>
</dbReference>
<feature type="domain" description="RNA polymerase sigma-70 region 2" evidence="6">
    <location>
        <begin position="38"/>
        <end position="101"/>
    </location>
</feature>
<organism evidence="8 9">
    <name type="scientific">Candidatus Korobacter versatilis</name>
    <dbReference type="NCBI Taxonomy" id="658062"/>
    <lineage>
        <taxon>Bacteria</taxon>
        <taxon>Pseudomonadati</taxon>
        <taxon>Acidobacteriota</taxon>
        <taxon>Terriglobia</taxon>
        <taxon>Terriglobales</taxon>
        <taxon>Candidatus Korobacteraceae</taxon>
        <taxon>Candidatus Korobacter</taxon>
    </lineage>
</organism>